<sequence length="427" mass="49729">MPIKNKLTKVILLILYPVLLFGSVHFGNRNDFGIILVISLILPIYFYFLKDILSIFGNGFRCFLTYAIFLRLVVVGAPPVWSDDVYRYLFDAKIFLEGISPYLYTPKQLIEFVDTTSFGLDFLLSNMNSPSYYSVYPLLLQCFFALGTILGSLVQNSFLGVQILFILFDVLNLFLIRKLYPDLSKGVYWLYFGNPIVILEGISQMHPEILLVTGSLLLFLSKSTVKKIGSFFLLTQLKFNFFLLVFGFRGDRKALVSLFLITMFSLLIWKVTVFSDLFLQGSVGLGLFFHSFRFAGLFEPFFYFILYPFQGEYLSGIISFVVVSVLYFFCFQKGMFRNFELPVRFLIIYSLFLLFSPVIHPWYWIPWVFFVLYTQKNEELVVAVTFIAFLSYGLYVDSRFVYIHWLVSILVLGYYGFKQINYLRQTT</sequence>
<feature type="transmembrane region" description="Helical" evidence="1">
    <location>
        <begin position="313"/>
        <end position="331"/>
    </location>
</feature>
<comment type="caution">
    <text evidence="2">The sequence shown here is derived from an EMBL/GenBank/DDBJ whole genome shotgun (WGS) entry which is preliminary data.</text>
</comment>
<proteinExistence type="predicted"/>
<protein>
    <recommendedName>
        <fullName evidence="4">DUF2029 domain-containing protein</fullName>
    </recommendedName>
</protein>
<feature type="transmembrane region" description="Helical" evidence="1">
    <location>
        <begin position="400"/>
        <end position="417"/>
    </location>
</feature>
<feature type="transmembrane region" description="Helical" evidence="1">
    <location>
        <begin position="231"/>
        <end position="248"/>
    </location>
</feature>
<evidence type="ECO:0000313" key="2">
    <source>
        <dbReference type="EMBL" id="TGK76684.1"/>
    </source>
</evidence>
<keyword evidence="1" id="KW-1133">Transmembrane helix</keyword>
<dbReference type="AlphaFoldDB" id="A0A6N4QR36"/>
<keyword evidence="3" id="KW-1185">Reference proteome</keyword>
<feature type="transmembrane region" description="Helical" evidence="1">
    <location>
        <begin position="7"/>
        <end position="26"/>
    </location>
</feature>
<evidence type="ECO:0000313" key="3">
    <source>
        <dbReference type="Proteomes" id="UP000297239"/>
    </source>
</evidence>
<dbReference type="EMBL" id="RQFF01000007">
    <property type="protein sequence ID" value="TGK76684.1"/>
    <property type="molecule type" value="Genomic_DNA"/>
</dbReference>
<feature type="transmembrane region" description="Helical" evidence="1">
    <location>
        <begin position="32"/>
        <end position="48"/>
    </location>
</feature>
<organism evidence="2 3">
    <name type="scientific">Leptospira kanakyensis</name>
    <dbReference type="NCBI Taxonomy" id="2484968"/>
    <lineage>
        <taxon>Bacteria</taxon>
        <taxon>Pseudomonadati</taxon>
        <taxon>Spirochaetota</taxon>
        <taxon>Spirochaetia</taxon>
        <taxon>Leptospirales</taxon>
        <taxon>Leptospiraceae</taxon>
        <taxon>Leptospira</taxon>
    </lineage>
</organism>
<evidence type="ECO:0000256" key="1">
    <source>
        <dbReference type="SAM" id="Phobius"/>
    </source>
</evidence>
<evidence type="ECO:0008006" key="4">
    <source>
        <dbReference type="Google" id="ProtNLM"/>
    </source>
</evidence>
<reference evidence="2" key="1">
    <citation type="journal article" date="2019" name="PLoS Negl. Trop. Dis.">
        <title>Revisiting the worldwide diversity of Leptospira species in the environment.</title>
        <authorList>
            <person name="Vincent A.T."/>
            <person name="Schiettekatte O."/>
            <person name="Bourhy P."/>
            <person name="Veyrier F.J."/>
            <person name="Picardeau M."/>
        </authorList>
    </citation>
    <scope>NUCLEOTIDE SEQUENCE [LARGE SCALE GENOMIC DNA]</scope>
    <source>
        <strain evidence="2">201800293</strain>
    </source>
</reference>
<dbReference type="Pfam" id="PF26314">
    <property type="entry name" value="MptA_B_family"/>
    <property type="match status" value="1"/>
</dbReference>
<dbReference type="Proteomes" id="UP000297239">
    <property type="component" value="Unassembled WGS sequence"/>
</dbReference>
<feature type="transmembrane region" description="Helical" evidence="1">
    <location>
        <begin position="254"/>
        <end position="273"/>
    </location>
</feature>
<feature type="transmembrane region" description="Helical" evidence="1">
    <location>
        <begin position="285"/>
        <end position="307"/>
    </location>
</feature>
<name>A0A6N4QR36_9LEPT</name>
<dbReference type="OrthoDB" id="346168at2"/>
<feature type="transmembrane region" description="Helical" evidence="1">
    <location>
        <begin position="158"/>
        <end position="176"/>
    </location>
</feature>
<feature type="transmembrane region" description="Helical" evidence="1">
    <location>
        <begin position="343"/>
        <end position="365"/>
    </location>
</feature>
<feature type="transmembrane region" description="Helical" evidence="1">
    <location>
        <begin position="132"/>
        <end position="151"/>
    </location>
</feature>
<keyword evidence="1" id="KW-0472">Membrane</keyword>
<gene>
    <name evidence="2" type="ORF">EHQ18_01590</name>
</gene>
<accession>A0A6N4QR36</accession>
<keyword evidence="1" id="KW-0812">Transmembrane</keyword>
<feature type="transmembrane region" description="Helical" evidence="1">
    <location>
        <begin position="60"/>
        <end position="81"/>
    </location>
</feature>